<protein>
    <submittedName>
        <fullName evidence="1">Uncharacterized protein</fullName>
    </submittedName>
</protein>
<evidence type="ECO:0000313" key="2">
    <source>
        <dbReference type="Proteomes" id="UP000028828"/>
    </source>
</evidence>
<dbReference type="VEuPathDB" id="ToxoDB:TGP89_312160"/>
<comment type="caution">
    <text evidence="1">The sequence shown here is derived from an EMBL/GenBank/DDBJ whole genome shotgun (WGS) entry which is preliminary data.</text>
</comment>
<organism evidence="1 2">
    <name type="scientific">Toxoplasma gondii p89</name>
    <dbReference type="NCBI Taxonomy" id="943119"/>
    <lineage>
        <taxon>Eukaryota</taxon>
        <taxon>Sar</taxon>
        <taxon>Alveolata</taxon>
        <taxon>Apicomplexa</taxon>
        <taxon>Conoidasida</taxon>
        <taxon>Coccidia</taxon>
        <taxon>Eucoccidiorida</taxon>
        <taxon>Eimeriorina</taxon>
        <taxon>Sarcocystidae</taxon>
        <taxon>Toxoplasma</taxon>
    </lineage>
</organism>
<sequence length="199" mass="22260">MKLLLCNNHRPSILPCARRGSFCRVDFSANAFLGTNEVLSCSFWHPGRPDRFSLPTETAFARLSENKMLSQATAGAARALLRPVCWARAPGVSHSFQSLRNRFFSSNSTGAVDNTVQMLVAKPRPTQYQTEICNQATNVQPGVEKDPTKGIIAMCVLLFAVPCIHTKLELSKYYSEHGHRYETGWNVFHYDSAKNTYLS</sequence>
<evidence type="ECO:0000313" key="1">
    <source>
        <dbReference type="EMBL" id="KFG50312.1"/>
    </source>
</evidence>
<dbReference type="EMBL" id="AEYI02000328">
    <property type="protein sequence ID" value="KFG50312.1"/>
    <property type="molecule type" value="Genomic_DNA"/>
</dbReference>
<name>A0A086L0Z4_TOXGO</name>
<dbReference type="OrthoDB" id="347243at2759"/>
<gene>
    <name evidence="1" type="ORF">TGP89_312160</name>
</gene>
<proteinExistence type="predicted"/>
<dbReference type="Proteomes" id="UP000028828">
    <property type="component" value="Unassembled WGS sequence"/>
</dbReference>
<accession>A0A086L0Z4</accession>
<dbReference type="AlphaFoldDB" id="A0A086L0Z4"/>
<reference evidence="1 2" key="1">
    <citation type="submission" date="2014-03" db="EMBL/GenBank/DDBJ databases">
        <authorList>
            <person name="Sibley D."/>
            <person name="Venepally P."/>
            <person name="Karamycheva S."/>
            <person name="Hadjithomas M."/>
            <person name="Khan A."/>
            <person name="Brunk B."/>
            <person name="Roos D."/>
            <person name="Caler E."/>
            <person name="Lorenzi H."/>
        </authorList>
    </citation>
    <scope>NUCLEOTIDE SEQUENCE [LARGE SCALE GENOMIC DNA]</scope>
    <source>
        <strain evidence="2">p89</strain>
    </source>
</reference>